<comment type="caution">
    <text evidence="1">The sequence shown here is derived from an EMBL/GenBank/DDBJ whole genome shotgun (WGS) entry which is preliminary data.</text>
</comment>
<sequence length="115" mass="13412">MTYYLNFISRSRPCQINDEDLCMLPTLNINLDDQFIDGFSRTTETRYADWNIINIIVTVSTLSHAQDVPNLMTKTYDILQTLKINLNDQSTSKRTLLSHVPIVRKHENRTDRLPL</sequence>
<name>A0AAV4QWZ1_CAEEX</name>
<protein>
    <submittedName>
        <fullName evidence="1">Uncharacterized protein</fullName>
    </submittedName>
</protein>
<organism evidence="1 2">
    <name type="scientific">Caerostris extrusa</name>
    <name type="common">Bark spider</name>
    <name type="synonym">Caerostris bankana</name>
    <dbReference type="NCBI Taxonomy" id="172846"/>
    <lineage>
        <taxon>Eukaryota</taxon>
        <taxon>Metazoa</taxon>
        <taxon>Ecdysozoa</taxon>
        <taxon>Arthropoda</taxon>
        <taxon>Chelicerata</taxon>
        <taxon>Arachnida</taxon>
        <taxon>Araneae</taxon>
        <taxon>Araneomorphae</taxon>
        <taxon>Entelegynae</taxon>
        <taxon>Araneoidea</taxon>
        <taxon>Araneidae</taxon>
        <taxon>Caerostris</taxon>
    </lineage>
</organism>
<evidence type="ECO:0000313" key="2">
    <source>
        <dbReference type="Proteomes" id="UP001054945"/>
    </source>
</evidence>
<dbReference type="EMBL" id="BPLR01006857">
    <property type="protein sequence ID" value="GIY12819.1"/>
    <property type="molecule type" value="Genomic_DNA"/>
</dbReference>
<accession>A0AAV4QWZ1</accession>
<evidence type="ECO:0000313" key="1">
    <source>
        <dbReference type="EMBL" id="GIY12819.1"/>
    </source>
</evidence>
<keyword evidence="2" id="KW-1185">Reference proteome</keyword>
<proteinExistence type="predicted"/>
<gene>
    <name evidence="1" type="ORF">CEXT_407401</name>
</gene>
<reference evidence="1 2" key="1">
    <citation type="submission" date="2021-06" db="EMBL/GenBank/DDBJ databases">
        <title>Caerostris extrusa draft genome.</title>
        <authorList>
            <person name="Kono N."/>
            <person name="Arakawa K."/>
        </authorList>
    </citation>
    <scope>NUCLEOTIDE SEQUENCE [LARGE SCALE GENOMIC DNA]</scope>
</reference>
<dbReference type="AlphaFoldDB" id="A0AAV4QWZ1"/>
<dbReference type="Proteomes" id="UP001054945">
    <property type="component" value="Unassembled WGS sequence"/>
</dbReference>